<feature type="compositionally biased region" description="Polar residues" evidence="5">
    <location>
        <begin position="1296"/>
        <end position="1313"/>
    </location>
</feature>
<dbReference type="Proteomes" id="UP000816034">
    <property type="component" value="Unassembled WGS sequence"/>
</dbReference>
<dbReference type="Pfam" id="PF00076">
    <property type="entry name" value="RRM_1"/>
    <property type="match status" value="3"/>
</dbReference>
<protein>
    <recommendedName>
        <fullName evidence="6">RRM domain-containing protein</fullName>
    </recommendedName>
</protein>
<keyword evidence="1" id="KW-0677">Repeat</keyword>
<feature type="compositionally biased region" description="Polar residues" evidence="5">
    <location>
        <begin position="691"/>
        <end position="700"/>
    </location>
</feature>
<dbReference type="InterPro" id="IPR012677">
    <property type="entry name" value="Nucleotide-bd_a/b_plait_sf"/>
</dbReference>
<feature type="region of interest" description="Disordered" evidence="5">
    <location>
        <begin position="835"/>
        <end position="856"/>
    </location>
</feature>
<feature type="region of interest" description="Disordered" evidence="5">
    <location>
        <begin position="669"/>
        <end position="820"/>
    </location>
</feature>
<feature type="region of interest" description="Disordered" evidence="5">
    <location>
        <begin position="434"/>
        <end position="458"/>
    </location>
</feature>
<dbReference type="Gene3D" id="3.30.70.330">
    <property type="match status" value="5"/>
</dbReference>
<evidence type="ECO:0000256" key="2">
    <source>
        <dbReference type="ARBA" id="ARBA00022884"/>
    </source>
</evidence>
<keyword evidence="4" id="KW-0175">Coiled coil</keyword>
<feature type="compositionally biased region" description="Low complexity" evidence="5">
    <location>
        <begin position="806"/>
        <end position="820"/>
    </location>
</feature>
<comment type="caution">
    <text evidence="7">The sequence shown here is derived from an EMBL/GenBank/DDBJ whole genome shotgun (WGS) entry which is preliminary data.</text>
</comment>
<evidence type="ECO:0000256" key="5">
    <source>
        <dbReference type="SAM" id="MobiDB-lite"/>
    </source>
</evidence>
<feature type="compositionally biased region" description="Low complexity" evidence="5">
    <location>
        <begin position="1326"/>
        <end position="1340"/>
    </location>
</feature>
<feature type="region of interest" description="Disordered" evidence="5">
    <location>
        <begin position="979"/>
        <end position="1044"/>
    </location>
</feature>
<dbReference type="CDD" id="cd12254">
    <property type="entry name" value="RRM_hnRNPH_ESRPs_RBM12_like"/>
    <property type="match status" value="3"/>
</dbReference>
<dbReference type="GO" id="GO:0003723">
    <property type="term" value="F:RNA binding"/>
    <property type="evidence" value="ECO:0007669"/>
    <property type="project" value="UniProtKB-UniRule"/>
</dbReference>
<feature type="domain" description="RRM" evidence="6">
    <location>
        <begin position="1412"/>
        <end position="1486"/>
    </location>
</feature>
<feature type="compositionally biased region" description="Low complexity" evidence="5">
    <location>
        <begin position="982"/>
        <end position="1001"/>
    </location>
</feature>
<dbReference type="SMART" id="SM00360">
    <property type="entry name" value="RRM"/>
    <property type="match status" value="4"/>
</dbReference>
<feature type="compositionally biased region" description="Polar residues" evidence="5">
    <location>
        <begin position="549"/>
        <end position="560"/>
    </location>
</feature>
<accession>A0AA88GQT6</accession>
<evidence type="ECO:0000256" key="3">
    <source>
        <dbReference type="PROSITE-ProRule" id="PRU00176"/>
    </source>
</evidence>
<dbReference type="PANTHER" id="PTHR13976">
    <property type="entry name" value="HETEROGENEOUS NUCLEAR RIBONUCLEOPROTEIN-RELATED"/>
    <property type="match status" value="1"/>
</dbReference>
<keyword evidence="8" id="KW-1185">Reference proteome</keyword>
<feature type="region of interest" description="Disordered" evidence="5">
    <location>
        <begin position="501"/>
        <end position="598"/>
    </location>
</feature>
<feature type="compositionally biased region" description="Low complexity" evidence="5">
    <location>
        <begin position="521"/>
        <end position="540"/>
    </location>
</feature>
<reference evidence="7 8" key="1">
    <citation type="journal article" date="2018" name="BMC Genomics">
        <title>The genome of Naegleria lovaniensis, the basis for a comparative approach to unravel pathogenicity factors of the human pathogenic amoeba N. fowleri.</title>
        <authorList>
            <person name="Liechti N."/>
            <person name="Schurch N."/>
            <person name="Bruggmann R."/>
            <person name="Wittwer M."/>
        </authorList>
    </citation>
    <scope>NUCLEOTIDE SEQUENCE [LARGE SCALE GENOMIC DNA]</scope>
    <source>
        <strain evidence="7 8">ATCC 30569</strain>
    </source>
</reference>
<feature type="compositionally biased region" description="Polar residues" evidence="5">
    <location>
        <begin position="708"/>
        <end position="755"/>
    </location>
</feature>
<feature type="region of interest" description="Disordered" evidence="5">
    <location>
        <begin position="1294"/>
        <end position="1340"/>
    </location>
</feature>
<evidence type="ECO:0000256" key="1">
    <source>
        <dbReference type="ARBA" id="ARBA00022737"/>
    </source>
</evidence>
<organism evidence="7 8">
    <name type="scientific">Naegleria lovaniensis</name>
    <name type="common">Amoeba</name>
    <dbReference type="NCBI Taxonomy" id="51637"/>
    <lineage>
        <taxon>Eukaryota</taxon>
        <taxon>Discoba</taxon>
        <taxon>Heterolobosea</taxon>
        <taxon>Tetramitia</taxon>
        <taxon>Eutetramitia</taxon>
        <taxon>Vahlkampfiidae</taxon>
        <taxon>Naegleria</taxon>
    </lineage>
</organism>
<feature type="region of interest" description="Disordered" evidence="5">
    <location>
        <begin position="1"/>
        <end position="33"/>
    </location>
</feature>
<dbReference type="InterPro" id="IPR035979">
    <property type="entry name" value="RBD_domain_sf"/>
</dbReference>
<dbReference type="InterPro" id="IPR000504">
    <property type="entry name" value="RRM_dom"/>
</dbReference>
<proteinExistence type="predicted"/>
<name>A0AA88GQT6_NAELO</name>
<dbReference type="SUPFAM" id="SSF54928">
    <property type="entry name" value="RNA-binding domain, RBD"/>
    <property type="match status" value="3"/>
</dbReference>
<sequence>MMDLNSTLLPRSQSLRQSSRFLSSSTDDGPHERCSVSTVLTTANGIMTNAINEQPIMMIQPSQPSQILPSSVMMGVATKSHSFHTGSDVMSESCSSSLSSSSSSSCSDWFFPLSQTSVISNQLLFSSTLPQSQQHVNISNNTSIHLNPSLVDDHAIISNIVESFHYCIIIEFEFSYPKLARQQLKRSVDRSAAGNGFSSSSWLFGDNSIMSFDEVPSSSFPSGVKSVVYHIVKCDNAPTALTTTSHRKDVMMDASDNKWLNIGKSKTSNHFNHDHNDHNNHSIQSPHTSQKGIIINLEEYDPSSTEILQCGHYTPYPVHFVSNFCELLQLLDESIEHETLSTTVTSTSQEELLSSSSAPKRRDILIPSKLHSCFLSPVVVHSTLDHHSQQLQYHSVVQSNIPQVIQELAQRHCIHIDSLFERPFFSFIENSYPTSSATTTSTDTTTSTSTTTTTPTGNKYLKTTSSSFKTNTNIPSFFQSNFTMIKNCEKMAQTILKQVHPNSNAATTTCSSSEQEDFEGTTTTTSSFVSTNHSTPSSSSHESHEQMDTKSMVQTSSSTAEGGAPLTPTSATNQHNDRPSFISSKPLSIHSPSFEPPPHVLQQTIRQERALLQQVDSPLTDEFKTSVARLRGLPWTSTIRDIAEFFSEFKLAKRDPSLTNLEEQIPVECSSPVQSSAPTYEAHPQQQQQQNTETQPTMMSSMKRPSHRMTQQKSNFGSYLNNGSSTHNNSRAVSSLPTTTPKQTSPSAIVPSQPTYADILKGVSVPSSTTSNSTNNGSSANSSSGVHTSSSPSSSSFQPASFANHSSYSPTTSTTPQQVSSHYVNNHEIHSHMNELTSMGSSSPSSPQPTAGQSPARQYTLPIELVKELDILLMLNYYGKSTGEAYVRFESDEELERARKTMDKKNLGNRYIEIFKSTVDEMEHSRKVLERNLKNLNNSKILKMRNVPFSATEEEIETFFSGLTIATAPLYRQNHHHYVGMNSSSSSSPNSNSSSSRGSTSEETNMVGDDGSHSSQSSGADESKTESPQEHHDNQETLSQQTSMPTRRKIFFVINPMTGKRTGEVFVEFMSHEQMVQASKRNKEKIRNRYIELFHSSISELRASQYYIQQHQQYYQTKPQHHQYLTNYNYYQRPAMRNNYYQTNRNSTMNGGHAIASSNNELKPTTSVESSSSFIVKIEGLPTDFEEDQIADWLNGLNIADAGIHLIFGEDEHSTGEAFIEFDDEESLTRALERDQTTITSTEENHETGEPLNEMTYTVRVLKSDRAEMLAVCGIEEETNQEDGDMQEEEGAIPVQETQSNDNTLEASSGDASQQEQPHEQHQTTRRFNNPYYRKNPYNRRGNYGSYNPAYTGVGGYYHPMMFMMQQAQYSYNNGNNYHVYGLDQFMNSSNGMASSSSQQPFKYKLFEHPERTLKMRGLPFTATEKDIMEFFNGYDFEDDSIRFKMDFKRNRQTGICYIRFRTKSEAERAANERNRCNIGDRYIELFTIVPKT</sequence>
<dbReference type="PROSITE" id="PS50102">
    <property type="entry name" value="RRM"/>
    <property type="match status" value="2"/>
</dbReference>
<evidence type="ECO:0000256" key="4">
    <source>
        <dbReference type="SAM" id="Coils"/>
    </source>
</evidence>
<dbReference type="RefSeq" id="XP_044551164.1">
    <property type="nucleotide sequence ID" value="XM_044690819.1"/>
</dbReference>
<feature type="compositionally biased region" description="Basic and acidic residues" evidence="5">
    <location>
        <begin position="1021"/>
        <end position="1035"/>
    </location>
</feature>
<evidence type="ECO:0000259" key="6">
    <source>
        <dbReference type="PROSITE" id="PS50102"/>
    </source>
</evidence>
<feature type="domain" description="RRM" evidence="6">
    <location>
        <begin position="1174"/>
        <end position="1269"/>
    </location>
</feature>
<keyword evidence="2 3" id="KW-0694">RNA-binding</keyword>
<feature type="compositionally biased region" description="Low complexity" evidence="5">
    <location>
        <begin position="502"/>
        <end position="513"/>
    </location>
</feature>
<dbReference type="InterPro" id="IPR050666">
    <property type="entry name" value="ESRP"/>
</dbReference>
<feature type="compositionally biased region" description="Low complexity" evidence="5">
    <location>
        <begin position="837"/>
        <end position="856"/>
    </location>
</feature>
<dbReference type="EMBL" id="PYSW02000013">
    <property type="protein sequence ID" value="KAG2387172.1"/>
    <property type="molecule type" value="Genomic_DNA"/>
</dbReference>
<dbReference type="GeneID" id="68093960"/>
<gene>
    <name evidence="7" type="ORF">C9374_001504</name>
</gene>
<feature type="compositionally biased region" description="Low complexity" evidence="5">
    <location>
        <begin position="1"/>
        <end position="26"/>
    </location>
</feature>
<evidence type="ECO:0000313" key="7">
    <source>
        <dbReference type="EMBL" id="KAG2387172.1"/>
    </source>
</evidence>
<feature type="coiled-coil region" evidence="4">
    <location>
        <begin position="912"/>
        <end position="939"/>
    </location>
</feature>
<evidence type="ECO:0000313" key="8">
    <source>
        <dbReference type="Proteomes" id="UP000816034"/>
    </source>
</evidence>
<feature type="compositionally biased region" description="Low complexity" evidence="5">
    <location>
        <begin position="762"/>
        <end position="796"/>
    </location>
</feature>